<dbReference type="Gene3D" id="1.10.287.850">
    <property type="entry name" value="HP0062-like domain"/>
    <property type="match status" value="1"/>
</dbReference>
<reference evidence="4 5" key="1">
    <citation type="submission" date="2015-06" db="EMBL/GenBank/DDBJ databases">
        <title>Genome sequence of Mycobacterium kumamotonense strain Roo.</title>
        <authorList>
            <person name="Greninger A.L."/>
            <person name="Cunningham G."/>
            <person name="Miller S."/>
        </authorList>
    </citation>
    <scope>NUCLEOTIDE SEQUENCE [LARGE SCALE GENOMIC DNA]</scope>
    <source>
        <strain evidence="4 5">Roo</strain>
    </source>
</reference>
<evidence type="ECO:0000313" key="6">
    <source>
        <dbReference type="Proteomes" id="UP000466523"/>
    </source>
</evidence>
<evidence type="ECO:0000313" key="3">
    <source>
        <dbReference type="EMBL" id="NDJ87764.1"/>
    </source>
</evidence>
<sequence>MSFVKTLPEAMTAAAGQLAGIGEALATESAAALTPTTVIAPAGSDPVSQLQAALFATYGNLYQSISDQAAAVHQQLVQVLGQNAVAYSTAEQTNQATASLDAAIQSFLTDILGVPTEGSSSLLSGNLANIGNIGMGNWVSAGSALLGLAGGGLLDFPEEAAELGGLASAETGEMAAGLGGGTVLAGAVGPAAGPAPVAAGVGQASSVGKLSVPPGWAGAGLATDTAPARLASTGWTASHAAPAAAFVPAGVPAMAAAARGASGFGAPRYGAKPTVMPKPAVV</sequence>
<dbReference type="OrthoDB" id="4764762at2"/>
<dbReference type="InterPro" id="IPR022171">
    <property type="entry name" value="PPE_C"/>
</dbReference>
<evidence type="ECO:0000259" key="1">
    <source>
        <dbReference type="Pfam" id="PF00934"/>
    </source>
</evidence>
<dbReference type="EMBL" id="JAACYR010000003">
    <property type="protein sequence ID" value="NDJ87764.1"/>
    <property type="molecule type" value="Genomic_DNA"/>
</dbReference>
<proteinExistence type="predicted"/>
<dbReference type="SUPFAM" id="SSF140459">
    <property type="entry name" value="PE/PPE dimer-like"/>
    <property type="match status" value="1"/>
</dbReference>
<dbReference type="RefSeq" id="WP_065288029.1">
    <property type="nucleotide sequence ID" value="NZ_JAACYR010000003.1"/>
</dbReference>
<dbReference type="Proteomes" id="UP000092668">
    <property type="component" value="Unassembled WGS sequence"/>
</dbReference>
<feature type="domain" description="PE" evidence="1">
    <location>
        <begin position="4"/>
        <end position="94"/>
    </location>
</feature>
<protein>
    <submittedName>
        <fullName evidence="3">PE domain-containing protein</fullName>
    </submittedName>
</protein>
<reference evidence="3 6" key="2">
    <citation type="submission" date="2020-01" db="EMBL/GenBank/DDBJ databases">
        <authorList>
            <person name="Sanchez-Estrada R."/>
            <person name="Gonzalez-Y-Merchand J.A."/>
            <person name="Rivera-Gutierrez S."/>
        </authorList>
    </citation>
    <scope>NUCLEOTIDE SEQUENCE [LARGE SCALE GENOMIC DNA]</scope>
    <source>
        <strain evidence="3 6">CST 7247</strain>
    </source>
</reference>
<gene>
    <name evidence="4" type="ORF">ACT18_09785</name>
    <name evidence="3" type="ORF">GWR20_01115</name>
</gene>
<dbReference type="Pfam" id="PF00934">
    <property type="entry name" value="PE"/>
    <property type="match status" value="1"/>
</dbReference>
<comment type="caution">
    <text evidence="4">The sequence shown here is derived from an EMBL/GenBank/DDBJ whole genome shotgun (WGS) entry which is preliminary data.</text>
</comment>
<dbReference type="InterPro" id="IPR038332">
    <property type="entry name" value="PPE_sf"/>
</dbReference>
<dbReference type="STRING" id="354243.BST28_12390"/>
<dbReference type="EMBL" id="LFOE01000010">
    <property type="protein sequence ID" value="OBY32012.1"/>
    <property type="molecule type" value="Genomic_DNA"/>
</dbReference>
<organism evidence="4 5">
    <name type="scientific">Mycolicibacter kumamotonensis</name>
    <dbReference type="NCBI Taxonomy" id="354243"/>
    <lineage>
        <taxon>Bacteria</taxon>
        <taxon>Bacillati</taxon>
        <taxon>Actinomycetota</taxon>
        <taxon>Actinomycetes</taxon>
        <taxon>Mycobacteriales</taxon>
        <taxon>Mycobacteriaceae</taxon>
        <taxon>Mycolicibacter</taxon>
    </lineage>
</organism>
<keyword evidence="5" id="KW-1185">Reference proteome</keyword>
<dbReference type="Proteomes" id="UP000466523">
    <property type="component" value="Unassembled WGS sequence"/>
</dbReference>
<name>A0A1B8SGY3_9MYCO</name>
<feature type="domain" description="PPE family C-terminal" evidence="2">
    <location>
        <begin position="198"/>
        <end position="279"/>
    </location>
</feature>
<evidence type="ECO:0000313" key="4">
    <source>
        <dbReference type="EMBL" id="OBY32012.1"/>
    </source>
</evidence>
<evidence type="ECO:0000313" key="5">
    <source>
        <dbReference type="Proteomes" id="UP000092668"/>
    </source>
</evidence>
<dbReference type="AlphaFoldDB" id="A0A1B8SGY3"/>
<dbReference type="InterPro" id="IPR000084">
    <property type="entry name" value="PE-PGRS_N"/>
</dbReference>
<accession>A0A1B8SGY3</accession>
<dbReference type="Pfam" id="PF12484">
    <property type="entry name" value="PPE-SVP"/>
    <property type="match status" value="1"/>
</dbReference>
<evidence type="ECO:0000259" key="2">
    <source>
        <dbReference type="Pfam" id="PF12484"/>
    </source>
</evidence>